<organism evidence="3 4">
    <name type="scientific">Phytophthora cactorum</name>
    <dbReference type="NCBI Taxonomy" id="29920"/>
    <lineage>
        <taxon>Eukaryota</taxon>
        <taxon>Sar</taxon>
        <taxon>Stramenopiles</taxon>
        <taxon>Oomycota</taxon>
        <taxon>Peronosporomycetes</taxon>
        <taxon>Peronosporales</taxon>
        <taxon>Peronosporaceae</taxon>
        <taxon>Phytophthora</taxon>
    </lineage>
</organism>
<sequence>MHLLGGLVATSITLLTATYALSTADQTAISTSVGSQSLRSVKTVEKVDELASREEERGNLLTAIDDFINPKLSSSSHKEQRRREPKSSTIICSTAKFSERKCLSSGDKMAWKSADSPPPRRRQEDCGEVLGHCRRVRSLSS</sequence>
<protein>
    <submittedName>
        <fullName evidence="3">Uncharacterized protein</fullName>
    </submittedName>
</protein>
<gene>
    <name evidence="3" type="ORF">PC117_g15033</name>
</gene>
<evidence type="ECO:0000256" key="1">
    <source>
        <dbReference type="SAM" id="MobiDB-lite"/>
    </source>
</evidence>
<dbReference type="EMBL" id="RCMK01000487">
    <property type="protein sequence ID" value="KAG2925955.1"/>
    <property type="molecule type" value="Genomic_DNA"/>
</dbReference>
<evidence type="ECO:0000313" key="4">
    <source>
        <dbReference type="Proteomes" id="UP000736787"/>
    </source>
</evidence>
<feature type="region of interest" description="Disordered" evidence="1">
    <location>
        <begin position="71"/>
        <end position="90"/>
    </location>
</feature>
<feature type="signal peptide" evidence="2">
    <location>
        <begin position="1"/>
        <end position="20"/>
    </location>
</feature>
<evidence type="ECO:0000256" key="2">
    <source>
        <dbReference type="SAM" id="SignalP"/>
    </source>
</evidence>
<proteinExistence type="predicted"/>
<feature type="region of interest" description="Disordered" evidence="1">
    <location>
        <begin position="104"/>
        <end position="126"/>
    </location>
</feature>
<accession>A0A8T1CQC5</accession>
<reference evidence="3" key="1">
    <citation type="submission" date="2018-10" db="EMBL/GenBank/DDBJ databases">
        <title>Effector identification in a new, highly contiguous assembly of the strawberry crown rot pathogen Phytophthora cactorum.</title>
        <authorList>
            <person name="Armitage A.D."/>
            <person name="Nellist C.F."/>
            <person name="Bates H."/>
            <person name="Vickerstaff R.J."/>
            <person name="Harrison R.J."/>
        </authorList>
    </citation>
    <scope>NUCLEOTIDE SEQUENCE</scope>
    <source>
        <strain evidence="3">4040</strain>
    </source>
</reference>
<feature type="compositionally biased region" description="Basic and acidic residues" evidence="1">
    <location>
        <begin position="76"/>
        <end position="86"/>
    </location>
</feature>
<name>A0A8T1CQC5_9STRA</name>
<comment type="caution">
    <text evidence="3">The sequence shown here is derived from an EMBL/GenBank/DDBJ whole genome shotgun (WGS) entry which is preliminary data.</text>
</comment>
<evidence type="ECO:0000313" key="3">
    <source>
        <dbReference type="EMBL" id="KAG2925955.1"/>
    </source>
</evidence>
<feature type="chain" id="PRO_5043972243" evidence="2">
    <location>
        <begin position="21"/>
        <end position="141"/>
    </location>
</feature>
<dbReference type="AlphaFoldDB" id="A0A8T1CQC5"/>
<dbReference type="Proteomes" id="UP000736787">
    <property type="component" value="Unassembled WGS sequence"/>
</dbReference>
<keyword evidence="2" id="KW-0732">Signal</keyword>